<dbReference type="InterPro" id="IPR008397">
    <property type="entry name" value="Alginate_lyase_dom"/>
</dbReference>
<feature type="domain" description="Alginate lyase" evidence="4">
    <location>
        <begin position="252"/>
        <end position="540"/>
    </location>
</feature>
<proteinExistence type="predicted"/>
<sequence>MHLIAALTDELRIACIQPVCSQPRLGGLCLPHLHVPFALRYVHSKMFPDRKYSSISLEPPSGTKDAQMNSLSCSTVICRLLGSGPSGQREIGSDRSVLNRIAVLYSKSSTLEQRASSSFVNVLLQHPIWRFGGCGHRSASQALSMDRGHILGSTLIQTGPTRAVPSSCQPQPATVDCRNGTLNRYSSTMLPLYSGLVASALFAVPVLSMTSYPNEFFTPETVLDSSWVANAKWAQANAIEDAKFVAAQGPWTVTSKPIIAPTGDKHDYMSLRPYYWPDCSSVGNTTVLTNEQIYTTCPYVRRDGQFNPDARMVNDTGAFQAMTDSIFYNALAWSFTKDSTYSSNIANAINTWFLAPDTYMNPNLNYSQLLRGPGEQKGSQTGVLDLKCMSKLTSGVLVLRKGQAPEWTKELDDGLNAWVNRYIVWLTTHELALGERSAPNNHGTFYFNQLASLQVLVGDMEGARATINDYFNGIYQDQIAANGDQPLETDRTRPYHYRAYALAGMVINAKIGEYAGLTDAWNRTSKSGAGIKQACDYAMTIPATGEEDYTKELFPPMAAIASVYGDADGKYAAFLKEKDPSYPGSGYYLIAPGLSDSGLTPPASLVNSTSGGSGSSSSSGNNNNNNGAMKMGASGVLGALVGLVAATLASAL</sequence>
<organism evidence="5 6">
    <name type="scientific">Thanatephorus cucumeris (strain AG1-IA)</name>
    <name type="common">Rice sheath blight fungus</name>
    <name type="synonym">Rhizoctonia solani</name>
    <dbReference type="NCBI Taxonomy" id="983506"/>
    <lineage>
        <taxon>Eukaryota</taxon>
        <taxon>Fungi</taxon>
        <taxon>Dikarya</taxon>
        <taxon>Basidiomycota</taxon>
        <taxon>Agaricomycotina</taxon>
        <taxon>Agaricomycetes</taxon>
        <taxon>Cantharellales</taxon>
        <taxon>Ceratobasidiaceae</taxon>
        <taxon>Rhizoctonia</taxon>
        <taxon>Rhizoctonia solani AG-1</taxon>
    </lineage>
</organism>
<keyword evidence="2 5" id="KW-0456">Lyase</keyword>
<protein>
    <submittedName>
        <fullName evidence="5">Alginate lyase domain-containing protein</fullName>
    </submittedName>
</protein>
<reference evidence="5 6" key="1">
    <citation type="journal article" date="2013" name="Nat. Commun.">
        <title>The evolution and pathogenic mechanisms of the rice sheath blight pathogen.</title>
        <authorList>
            <person name="Zheng A."/>
            <person name="Lin R."/>
            <person name="Xu L."/>
            <person name="Qin P."/>
            <person name="Tang C."/>
            <person name="Ai P."/>
            <person name="Zhang D."/>
            <person name="Liu Y."/>
            <person name="Sun Z."/>
            <person name="Feng H."/>
            <person name="Wang Y."/>
            <person name="Chen Y."/>
            <person name="Liang X."/>
            <person name="Fu R."/>
            <person name="Li Q."/>
            <person name="Zhang J."/>
            <person name="Yu X."/>
            <person name="Xie Z."/>
            <person name="Ding L."/>
            <person name="Guan P."/>
            <person name="Tang J."/>
            <person name="Liang Y."/>
            <person name="Wang S."/>
            <person name="Deng Q."/>
            <person name="Li S."/>
            <person name="Zhu J."/>
            <person name="Wang L."/>
            <person name="Liu H."/>
            <person name="Li P."/>
        </authorList>
    </citation>
    <scope>NUCLEOTIDE SEQUENCE [LARGE SCALE GENOMIC DNA]</scope>
    <source>
        <strain evidence="6">AG-1 IA</strain>
    </source>
</reference>
<keyword evidence="1" id="KW-0732">Signal</keyword>
<dbReference type="GO" id="GO:0042597">
    <property type="term" value="C:periplasmic space"/>
    <property type="evidence" value="ECO:0007669"/>
    <property type="project" value="InterPro"/>
</dbReference>
<evidence type="ECO:0000256" key="3">
    <source>
        <dbReference type="SAM" id="MobiDB-lite"/>
    </source>
</evidence>
<dbReference type="Pfam" id="PF05426">
    <property type="entry name" value="Alginate_lyase"/>
    <property type="match status" value="1"/>
</dbReference>
<evidence type="ECO:0000313" key="5">
    <source>
        <dbReference type="EMBL" id="ELU39942.1"/>
    </source>
</evidence>
<gene>
    <name evidence="5" type="ORF">AG1IA_06028</name>
</gene>
<evidence type="ECO:0000256" key="1">
    <source>
        <dbReference type="ARBA" id="ARBA00022729"/>
    </source>
</evidence>
<feature type="compositionally biased region" description="Low complexity" evidence="3">
    <location>
        <begin position="607"/>
        <end position="626"/>
    </location>
</feature>
<comment type="caution">
    <text evidence="5">The sequence shown here is derived from an EMBL/GenBank/DDBJ whole genome shotgun (WGS) entry which is preliminary data.</text>
</comment>
<evidence type="ECO:0000259" key="4">
    <source>
        <dbReference type="Pfam" id="PF05426"/>
    </source>
</evidence>
<keyword evidence="6" id="KW-1185">Reference proteome</keyword>
<dbReference type="OrthoDB" id="63533at2759"/>
<dbReference type="STRING" id="983506.L8WT16"/>
<dbReference type="AlphaFoldDB" id="L8WT16"/>
<dbReference type="Proteomes" id="UP000011668">
    <property type="component" value="Unassembled WGS sequence"/>
</dbReference>
<name>L8WT16_THACA</name>
<dbReference type="GO" id="GO:0016829">
    <property type="term" value="F:lyase activity"/>
    <property type="evidence" value="ECO:0007669"/>
    <property type="project" value="UniProtKB-KW"/>
</dbReference>
<feature type="region of interest" description="Disordered" evidence="3">
    <location>
        <begin position="601"/>
        <end position="626"/>
    </location>
</feature>
<dbReference type="EMBL" id="AFRT01001579">
    <property type="protein sequence ID" value="ELU39942.1"/>
    <property type="molecule type" value="Genomic_DNA"/>
</dbReference>
<dbReference type="SUPFAM" id="SSF48230">
    <property type="entry name" value="Chondroitin AC/alginate lyase"/>
    <property type="match status" value="1"/>
</dbReference>
<dbReference type="HOGENOM" id="CLU_031144_1_0_1"/>
<evidence type="ECO:0000256" key="2">
    <source>
        <dbReference type="ARBA" id="ARBA00023239"/>
    </source>
</evidence>
<dbReference type="Gene3D" id="1.50.10.100">
    <property type="entry name" value="Chondroitin AC/alginate lyase"/>
    <property type="match status" value="1"/>
</dbReference>
<evidence type="ECO:0000313" key="6">
    <source>
        <dbReference type="Proteomes" id="UP000011668"/>
    </source>
</evidence>
<dbReference type="InterPro" id="IPR008929">
    <property type="entry name" value="Chondroitin_lyas"/>
</dbReference>
<accession>L8WT16</accession>